<proteinExistence type="predicted"/>
<feature type="compositionally biased region" description="Basic residues" evidence="1">
    <location>
        <begin position="70"/>
        <end position="79"/>
    </location>
</feature>
<dbReference type="AlphaFoldDB" id="A0A8D3AUN8"/>
<dbReference type="Ensembl" id="ENSSMAT00000024105.2">
    <property type="protein sequence ID" value="ENSSMAP00000023826.2"/>
    <property type="gene ID" value="ENSSMAG00000014543.2"/>
</dbReference>
<accession>A0A8D3AUN8</accession>
<name>A0A8D3AUN8_SCOMX</name>
<dbReference type="Proteomes" id="UP000694558">
    <property type="component" value="Chromosome 16"/>
</dbReference>
<feature type="region of interest" description="Disordered" evidence="1">
    <location>
        <begin position="46"/>
        <end position="86"/>
    </location>
</feature>
<dbReference type="GeneTree" id="ENSGT00960000189481"/>
<organism evidence="2 3">
    <name type="scientific">Scophthalmus maximus</name>
    <name type="common">Turbot</name>
    <name type="synonym">Psetta maxima</name>
    <dbReference type="NCBI Taxonomy" id="52904"/>
    <lineage>
        <taxon>Eukaryota</taxon>
        <taxon>Metazoa</taxon>
        <taxon>Chordata</taxon>
        <taxon>Craniata</taxon>
        <taxon>Vertebrata</taxon>
        <taxon>Euteleostomi</taxon>
        <taxon>Actinopterygii</taxon>
        <taxon>Neopterygii</taxon>
        <taxon>Teleostei</taxon>
        <taxon>Neoteleostei</taxon>
        <taxon>Acanthomorphata</taxon>
        <taxon>Carangaria</taxon>
        <taxon>Pleuronectiformes</taxon>
        <taxon>Pleuronectoidei</taxon>
        <taxon>Scophthalmidae</taxon>
        <taxon>Scophthalmus</taxon>
    </lineage>
</organism>
<reference evidence="2" key="2">
    <citation type="submission" date="2025-08" db="UniProtKB">
        <authorList>
            <consortium name="Ensembl"/>
        </authorList>
    </citation>
    <scope>IDENTIFICATION</scope>
</reference>
<evidence type="ECO:0000256" key="1">
    <source>
        <dbReference type="SAM" id="MobiDB-lite"/>
    </source>
</evidence>
<protein>
    <submittedName>
        <fullName evidence="2">Uncharacterized protein</fullName>
    </submittedName>
</protein>
<reference evidence="2" key="1">
    <citation type="submission" date="2023-05" db="EMBL/GenBank/DDBJ databases">
        <title>High-quality long-read genome of Scophthalmus maximus.</title>
        <authorList>
            <person name="Lien S."/>
            <person name="Martinez P."/>
        </authorList>
    </citation>
    <scope>NUCLEOTIDE SEQUENCE [LARGE SCALE GENOMIC DNA]</scope>
</reference>
<sequence length="125" mass="14097">LPIKQNRPTSFTVIIRCRDDFSTRTASSCGMLRKLRPFTSRIWSPTCRDGREHRGMAGGAEQDAEGGRGRGCRHARDHRSRVGEEVEEQMEVYENVHGSEQDSNYNNNNTAAGLCLSLRSGREQK</sequence>
<evidence type="ECO:0000313" key="3">
    <source>
        <dbReference type="Proteomes" id="UP000694558"/>
    </source>
</evidence>
<evidence type="ECO:0000313" key="2">
    <source>
        <dbReference type="Ensembl" id="ENSSMAP00000023826.2"/>
    </source>
</evidence>